<protein>
    <submittedName>
        <fullName evidence="1">Uncharacterized protein</fullName>
    </submittedName>
</protein>
<keyword evidence="2" id="KW-1185">Reference proteome</keyword>
<dbReference type="GeneID" id="85467395"/>
<dbReference type="RefSeq" id="XP_060447865.1">
    <property type="nucleotide sequence ID" value="XM_060582533.1"/>
</dbReference>
<name>A0AAI9ZYG8_9PEZI</name>
<proteinExistence type="predicted"/>
<sequence length="153" mass="16883">MLKISSSSRCKVRLILLDQLNHIDANSTKNSRLDPSCIPMPPPLLTPVLRRLPRYSDMCILPNRGSSCSLEIIVASHKYHTRSSTAILSSLVTTSSSPPLRLRPSSLSAMDRINCIASSVPLETDASDASDGTWRNVTLRCFCAFHRCAKLEK</sequence>
<dbReference type="AlphaFoldDB" id="A0AAI9ZYG8"/>
<dbReference type="EMBL" id="JAHMHQ010000006">
    <property type="protein sequence ID" value="KAK1639258.1"/>
    <property type="molecule type" value="Genomic_DNA"/>
</dbReference>
<organism evidence="1 2">
    <name type="scientific">Colletotrichum phormii</name>
    <dbReference type="NCBI Taxonomy" id="359342"/>
    <lineage>
        <taxon>Eukaryota</taxon>
        <taxon>Fungi</taxon>
        <taxon>Dikarya</taxon>
        <taxon>Ascomycota</taxon>
        <taxon>Pezizomycotina</taxon>
        <taxon>Sordariomycetes</taxon>
        <taxon>Hypocreomycetidae</taxon>
        <taxon>Glomerellales</taxon>
        <taxon>Glomerellaceae</taxon>
        <taxon>Colletotrichum</taxon>
        <taxon>Colletotrichum acutatum species complex</taxon>
    </lineage>
</organism>
<evidence type="ECO:0000313" key="2">
    <source>
        <dbReference type="Proteomes" id="UP001243989"/>
    </source>
</evidence>
<accession>A0AAI9ZYG8</accession>
<dbReference type="Proteomes" id="UP001243989">
    <property type="component" value="Unassembled WGS sequence"/>
</dbReference>
<reference evidence="1" key="1">
    <citation type="submission" date="2021-06" db="EMBL/GenBank/DDBJ databases">
        <title>Comparative genomics, transcriptomics and evolutionary studies reveal genomic signatures of adaptation to plant cell wall in hemibiotrophic fungi.</title>
        <authorList>
            <consortium name="DOE Joint Genome Institute"/>
            <person name="Baroncelli R."/>
            <person name="Diaz J.F."/>
            <person name="Benocci T."/>
            <person name="Peng M."/>
            <person name="Battaglia E."/>
            <person name="Haridas S."/>
            <person name="Andreopoulos W."/>
            <person name="Labutti K."/>
            <person name="Pangilinan J."/>
            <person name="Floch G.L."/>
            <person name="Makela M.R."/>
            <person name="Henrissat B."/>
            <person name="Grigoriev I.V."/>
            <person name="Crouch J.A."/>
            <person name="De Vries R.P."/>
            <person name="Sukno S.A."/>
            <person name="Thon M.R."/>
        </authorList>
    </citation>
    <scope>NUCLEOTIDE SEQUENCE</scope>
    <source>
        <strain evidence="1">CBS 102054</strain>
    </source>
</reference>
<comment type="caution">
    <text evidence="1">The sequence shown here is derived from an EMBL/GenBank/DDBJ whole genome shotgun (WGS) entry which is preliminary data.</text>
</comment>
<gene>
    <name evidence="1" type="ORF">BDP81DRAFT_199552</name>
</gene>
<evidence type="ECO:0000313" key="1">
    <source>
        <dbReference type="EMBL" id="KAK1639258.1"/>
    </source>
</evidence>